<evidence type="ECO:0000313" key="4">
    <source>
        <dbReference type="Proteomes" id="UP001185779"/>
    </source>
</evidence>
<feature type="domain" description="NAD-specific glutamate dehydrogenase C-terminal" evidence="1">
    <location>
        <begin position="14"/>
        <end position="341"/>
    </location>
</feature>
<accession>A0AAE4R5A0</accession>
<dbReference type="GO" id="GO:0004352">
    <property type="term" value="F:glutamate dehydrogenase (NAD+) activity"/>
    <property type="evidence" value="ECO:0007669"/>
    <property type="project" value="InterPro"/>
</dbReference>
<proteinExistence type="predicted"/>
<evidence type="ECO:0000313" key="3">
    <source>
        <dbReference type="EMBL" id="MDV6313715.1"/>
    </source>
</evidence>
<dbReference type="EMBL" id="JAWLKI010000026">
    <property type="protein sequence ID" value="MDV6309322.1"/>
    <property type="molecule type" value="Genomic_DNA"/>
</dbReference>
<organism evidence="3 5">
    <name type="scientific">Gordonia amicalis</name>
    <dbReference type="NCBI Taxonomy" id="89053"/>
    <lineage>
        <taxon>Bacteria</taxon>
        <taxon>Bacillati</taxon>
        <taxon>Actinomycetota</taxon>
        <taxon>Actinomycetes</taxon>
        <taxon>Mycobacteriales</taxon>
        <taxon>Gordoniaceae</taxon>
        <taxon>Gordonia</taxon>
    </lineage>
</organism>
<dbReference type="GO" id="GO:0006538">
    <property type="term" value="P:L-glutamate catabolic process"/>
    <property type="evidence" value="ECO:0007669"/>
    <property type="project" value="InterPro"/>
</dbReference>
<dbReference type="Pfam" id="PF21074">
    <property type="entry name" value="GDH_C"/>
    <property type="match status" value="1"/>
</dbReference>
<sequence length="382" mass="42118">MPTAEGFAALARRGEGLTSPELATLMGHAKLDVKTELCAGTGAFDDPYFSDRLTRYFPQALADLGDVDDFPLRTEVIATELVNDLFAFGGLTFAFRLREETGAAAADIVRAFVVAVEVMGLAELQSDIEAAGLRPEVEYEIIAEARRLLDRASRWLLTRRPQPIPVTETIERFRIVRDSAPQVSIWLRRDEAARIESAVAQYTEAGVPPAIARRVAEGLYRYSVLDIAEVAEETGCDIATVGAVYFALSDHIDVDRWLIRLSALPRGDRWHALARSALRDDLYRALRDLTCNVVGTLADDPVRAAAVSYWPTEAIEAWELSNQTALQRVTVTQGEIEAAERFAWRRSRWPPGTSGRWPMDGSLIGGARTCGHPDSISFSHGS</sequence>
<keyword evidence="4" id="KW-1185">Reference proteome</keyword>
<evidence type="ECO:0000313" key="2">
    <source>
        <dbReference type="EMBL" id="MDV6309322.1"/>
    </source>
</evidence>
<reference evidence="3 4" key="1">
    <citation type="submission" date="2023-10" db="EMBL/GenBank/DDBJ databases">
        <title>Development of a sustainable strategy for remediation of hydrocarbon-contaminated territories based on the waste exchange concept.</title>
        <authorList>
            <person name="Krivoruchko A."/>
        </authorList>
    </citation>
    <scope>NUCLEOTIDE SEQUENCE</scope>
    <source>
        <strain evidence="2 4">IEGM 1266</strain>
        <strain evidence="3">IEGM 1279</strain>
    </source>
</reference>
<protein>
    <submittedName>
        <fullName evidence="3">NAD-glutamate dehydrogenase</fullName>
    </submittedName>
</protein>
<dbReference type="InterPro" id="IPR048381">
    <property type="entry name" value="GDH_C"/>
</dbReference>
<dbReference type="EMBL" id="JAWLKH010000021">
    <property type="protein sequence ID" value="MDV6313715.1"/>
    <property type="molecule type" value="Genomic_DNA"/>
</dbReference>
<comment type="caution">
    <text evidence="3">The sequence shown here is derived from an EMBL/GenBank/DDBJ whole genome shotgun (WGS) entry which is preliminary data.</text>
</comment>
<dbReference type="Proteomes" id="UP001185779">
    <property type="component" value="Unassembled WGS sequence"/>
</dbReference>
<dbReference type="GO" id="GO:0004069">
    <property type="term" value="F:L-aspartate:2-oxoglutarate aminotransferase activity"/>
    <property type="evidence" value="ECO:0007669"/>
    <property type="project" value="InterPro"/>
</dbReference>
<dbReference type="InterPro" id="IPR007780">
    <property type="entry name" value="NAD_Glu_DH_bac"/>
</dbReference>
<name>A0AAE4R5A0_9ACTN</name>
<dbReference type="Proteomes" id="UP001185922">
    <property type="component" value="Unassembled WGS sequence"/>
</dbReference>
<dbReference type="GeneID" id="77170110"/>
<evidence type="ECO:0000313" key="5">
    <source>
        <dbReference type="Proteomes" id="UP001185922"/>
    </source>
</evidence>
<gene>
    <name evidence="2" type="ORF">R3P94_18790</name>
    <name evidence="3" type="ORF">R3Q15_17785</name>
</gene>
<evidence type="ECO:0000259" key="1">
    <source>
        <dbReference type="Pfam" id="PF21074"/>
    </source>
</evidence>
<dbReference type="PANTHER" id="PTHR43403:SF1">
    <property type="entry name" value="NAD-SPECIFIC GLUTAMATE DEHYDROGENASE"/>
    <property type="match status" value="1"/>
</dbReference>
<dbReference type="AlphaFoldDB" id="A0AAE4R5A0"/>
<dbReference type="PANTHER" id="PTHR43403">
    <property type="entry name" value="NAD-SPECIFIC GLUTAMATE DEHYDROGENASE"/>
    <property type="match status" value="1"/>
</dbReference>
<dbReference type="RefSeq" id="WP_157753409.1">
    <property type="nucleotide sequence ID" value="NZ_CP091855.1"/>
</dbReference>